<dbReference type="Pfam" id="PF06267">
    <property type="entry name" value="DUF1028"/>
    <property type="match status" value="1"/>
</dbReference>
<name>W0DJN2_9GAMM</name>
<dbReference type="InterPro" id="IPR029055">
    <property type="entry name" value="Ntn_hydrolases_N"/>
</dbReference>
<dbReference type="Proteomes" id="UP000005289">
    <property type="component" value="Chromosome"/>
</dbReference>
<evidence type="ECO:0000313" key="1">
    <source>
        <dbReference type="EMBL" id="AHE97100.1"/>
    </source>
</evidence>
<reference evidence="1 2" key="1">
    <citation type="submission" date="2013-12" db="EMBL/GenBank/DDBJ databases">
        <authorList>
            <consortium name="DOE Joint Genome Institute"/>
            <person name="Muyzer G."/>
            <person name="Huntemann M."/>
            <person name="Han J."/>
            <person name="Chen A."/>
            <person name="Kyrpides N."/>
            <person name="Mavromatis K."/>
            <person name="Markowitz V."/>
            <person name="Palaniappan K."/>
            <person name="Ivanova N."/>
            <person name="Schaumberg A."/>
            <person name="Pati A."/>
            <person name="Liolios K."/>
            <person name="Nordberg H.P."/>
            <person name="Cantor M.N."/>
            <person name="Hua S.X."/>
            <person name="Woyke T."/>
        </authorList>
    </citation>
    <scope>NUCLEOTIDE SEQUENCE [LARGE SCALE GENOMIC DNA]</scope>
    <source>
        <strain evidence="1 2">ARh 1</strain>
    </source>
</reference>
<dbReference type="SUPFAM" id="SSF56235">
    <property type="entry name" value="N-terminal nucleophile aminohydrolases (Ntn hydrolases)"/>
    <property type="match status" value="1"/>
</dbReference>
<accession>W0DJN2</accession>
<evidence type="ECO:0008006" key="3">
    <source>
        <dbReference type="Google" id="ProtNLM"/>
    </source>
</evidence>
<dbReference type="Gene3D" id="3.60.20.10">
    <property type="entry name" value="Glutamine Phosphoribosylpyrophosphate, subunit 1, domain 1"/>
    <property type="match status" value="1"/>
</dbReference>
<dbReference type="KEGG" id="tti:THITH_01090"/>
<proteinExistence type="predicted"/>
<dbReference type="HOGENOM" id="CLU_068244_0_0_6"/>
<keyword evidence="2" id="KW-1185">Reference proteome</keyword>
<sequence length="297" mass="31750">MTYSIVARDPQTREMGVATQSQAFAVGSSVPWAMPGAGVIATQSIGEPMYGELGLDLMRSGLTAPEALDALRSIDPSPERRQVAMIDCNGALAGYTGDSCVAEAGHHVSDHCVALGNMLADRAIWTRMVEVFESSTGSLALRLVEALKAAQSLGGDVRGQRSAALLVVRAERSGRPWRDNVVDLRIDDHPDPVTELERMTRYSVRYHAAYRAFELALDGQAAAGLDLLDGSISTPHDEPELALLHATVLAKAGRVDEARQLLGQLARNAPSFIDTAHRFAAANLVDPGLFQAILPEA</sequence>
<protein>
    <recommendedName>
        <fullName evidence="3">DUF1028 domain-containing protein</fullName>
    </recommendedName>
</protein>
<dbReference type="AlphaFoldDB" id="W0DJN2"/>
<dbReference type="OrthoDB" id="9790012at2"/>
<dbReference type="PANTHER" id="PTHR39328:SF1">
    <property type="entry name" value="BLL2871 PROTEIN"/>
    <property type="match status" value="1"/>
</dbReference>
<dbReference type="InterPro" id="IPR010430">
    <property type="entry name" value="DUF1028"/>
</dbReference>
<gene>
    <name evidence="1" type="ORF">THITH_01090</name>
</gene>
<dbReference type="RefSeq" id="WP_025367165.1">
    <property type="nucleotide sequence ID" value="NZ_CP007029.1"/>
</dbReference>
<organism evidence="1 2">
    <name type="scientific">Thioalkalivibrio paradoxus ARh 1</name>
    <dbReference type="NCBI Taxonomy" id="713585"/>
    <lineage>
        <taxon>Bacteria</taxon>
        <taxon>Pseudomonadati</taxon>
        <taxon>Pseudomonadota</taxon>
        <taxon>Gammaproteobacteria</taxon>
        <taxon>Chromatiales</taxon>
        <taxon>Ectothiorhodospiraceae</taxon>
        <taxon>Thioalkalivibrio</taxon>
    </lineage>
</organism>
<evidence type="ECO:0000313" key="2">
    <source>
        <dbReference type="Proteomes" id="UP000005289"/>
    </source>
</evidence>
<dbReference type="EMBL" id="CP007029">
    <property type="protein sequence ID" value="AHE97100.1"/>
    <property type="molecule type" value="Genomic_DNA"/>
</dbReference>
<dbReference type="PANTHER" id="PTHR39328">
    <property type="entry name" value="BLL2871 PROTEIN"/>
    <property type="match status" value="1"/>
</dbReference>